<evidence type="ECO:0000313" key="3">
    <source>
        <dbReference type="Proteomes" id="UP001246576"/>
    </source>
</evidence>
<keyword evidence="1" id="KW-0732">Signal</keyword>
<evidence type="ECO:0000256" key="1">
    <source>
        <dbReference type="SAM" id="SignalP"/>
    </source>
</evidence>
<dbReference type="RefSeq" id="WP_310161675.1">
    <property type="nucleotide sequence ID" value="NZ_JAVLSJ010000008.1"/>
</dbReference>
<feature type="chain" id="PRO_5047218911" description="Lipoprotein" evidence="1">
    <location>
        <begin position="20"/>
        <end position="288"/>
    </location>
</feature>
<sequence>MLRMLVCMAALLLSGCASITGTQTQPVSVQATQGNQIISGATCTLTNDAGQWFVKTPGSVTVRKSTADLFVECAKDGVTGQVKAVSRANNNVWGNVFAGGLIGYAIDRNSGAGFDYPETVTVILGGKLGMMSSSGVAGVAPPNGSNAGTVSIDPSPPDGRWRAVMSCDANRFNKDSQPFQASFNAQVDGNRVVIRRRNKIAEEVMSGTISGESLSLAGMGYRLENPANSWTFKIDGVFMGNGKIYNGKGAQLAKNGTTARLCTVLMIHTDVPPPVPAQTPEAGVATLQ</sequence>
<accession>A0ABU2EPB8</accession>
<organism evidence="2 3">
    <name type="scientific">Herbaspirillum huttiense subsp. lycopersici</name>
    <dbReference type="NCBI Taxonomy" id="3074428"/>
    <lineage>
        <taxon>Bacteria</taxon>
        <taxon>Pseudomonadati</taxon>
        <taxon>Pseudomonadota</taxon>
        <taxon>Betaproteobacteria</taxon>
        <taxon>Burkholderiales</taxon>
        <taxon>Oxalobacteraceae</taxon>
        <taxon>Herbaspirillum</taxon>
    </lineage>
</organism>
<proteinExistence type="predicted"/>
<reference evidence="2" key="1">
    <citation type="submission" date="2023-09" db="EMBL/GenBank/DDBJ databases">
        <title>Description of first Herbaspirillum huttiense subsp. nephrolepsisexaltata and Herbaspirillum huttiense subsp. lycopersicon.</title>
        <authorList>
            <person name="Poudel M."/>
            <person name="Sharma A."/>
            <person name="Goss E."/>
            <person name="Tapia J.H."/>
            <person name="Harmon C.M."/>
            <person name="Jones J.B."/>
        </authorList>
    </citation>
    <scope>NUCLEOTIDE SEQUENCE</scope>
    <source>
        <strain evidence="2">SE1</strain>
    </source>
</reference>
<dbReference type="EMBL" id="JAVLSJ010000008">
    <property type="protein sequence ID" value="MDR9849975.1"/>
    <property type="molecule type" value="Genomic_DNA"/>
</dbReference>
<gene>
    <name evidence="2" type="ORF">RI048_17210</name>
</gene>
<name>A0ABU2EPB8_9BURK</name>
<feature type="signal peptide" evidence="1">
    <location>
        <begin position="1"/>
        <end position="19"/>
    </location>
</feature>
<comment type="caution">
    <text evidence="2">The sequence shown here is derived from an EMBL/GenBank/DDBJ whole genome shotgun (WGS) entry which is preliminary data.</text>
</comment>
<dbReference type="PROSITE" id="PS51257">
    <property type="entry name" value="PROKAR_LIPOPROTEIN"/>
    <property type="match status" value="1"/>
</dbReference>
<protein>
    <recommendedName>
        <fullName evidence="4">Lipoprotein</fullName>
    </recommendedName>
</protein>
<evidence type="ECO:0008006" key="4">
    <source>
        <dbReference type="Google" id="ProtNLM"/>
    </source>
</evidence>
<dbReference type="Proteomes" id="UP001246576">
    <property type="component" value="Unassembled WGS sequence"/>
</dbReference>
<keyword evidence="3" id="KW-1185">Reference proteome</keyword>
<evidence type="ECO:0000313" key="2">
    <source>
        <dbReference type="EMBL" id="MDR9849975.1"/>
    </source>
</evidence>